<dbReference type="EMBL" id="JALLBG020000130">
    <property type="protein sequence ID" value="KAL3762945.1"/>
    <property type="molecule type" value="Genomic_DNA"/>
</dbReference>
<comment type="caution">
    <text evidence="2">The sequence shown here is derived from an EMBL/GenBank/DDBJ whole genome shotgun (WGS) entry which is preliminary data.</text>
</comment>
<feature type="compositionally biased region" description="Basic residues" evidence="1">
    <location>
        <begin position="33"/>
        <end position="42"/>
    </location>
</feature>
<accession>A0ABD3MR30</accession>
<keyword evidence="3" id="KW-1185">Reference proteome</keyword>
<name>A0ABD3MR30_9STRA</name>
<evidence type="ECO:0000313" key="3">
    <source>
        <dbReference type="Proteomes" id="UP001530293"/>
    </source>
</evidence>
<reference evidence="2 3" key="1">
    <citation type="submission" date="2024-10" db="EMBL/GenBank/DDBJ databases">
        <title>Updated reference genomes for cyclostephanoid diatoms.</title>
        <authorList>
            <person name="Roberts W.R."/>
            <person name="Alverson A.J."/>
        </authorList>
    </citation>
    <scope>NUCLEOTIDE SEQUENCE [LARGE SCALE GENOMIC DNA]</scope>
    <source>
        <strain evidence="2 3">AJA232-27</strain>
    </source>
</reference>
<dbReference type="Proteomes" id="UP001530293">
    <property type="component" value="Unassembled WGS sequence"/>
</dbReference>
<proteinExistence type="predicted"/>
<evidence type="ECO:0000313" key="2">
    <source>
        <dbReference type="EMBL" id="KAL3762945.1"/>
    </source>
</evidence>
<organism evidence="2 3">
    <name type="scientific">Discostella pseudostelligera</name>
    <dbReference type="NCBI Taxonomy" id="259834"/>
    <lineage>
        <taxon>Eukaryota</taxon>
        <taxon>Sar</taxon>
        <taxon>Stramenopiles</taxon>
        <taxon>Ochrophyta</taxon>
        <taxon>Bacillariophyta</taxon>
        <taxon>Coscinodiscophyceae</taxon>
        <taxon>Thalassiosirophycidae</taxon>
        <taxon>Stephanodiscales</taxon>
        <taxon>Stephanodiscaceae</taxon>
        <taxon>Discostella</taxon>
    </lineage>
</organism>
<gene>
    <name evidence="2" type="ORF">ACHAWU_001092</name>
</gene>
<protein>
    <submittedName>
        <fullName evidence="2">Uncharacterized protein</fullName>
    </submittedName>
</protein>
<feature type="compositionally biased region" description="Low complexity" evidence="1">
    <location>
        <begin position="43"/>
        <end position="55"/>
    </location>
</feature>
<feature type="region of interest" description="Disordered" evidence="1">
    <location>
        <begin position="32"/>
        <end position="74"/>
    </location>
</feature>
<dbReference type="AlphaFoldDB" id="A0ABD3MR30"/>
<sequence>MTAAAATTPNNITSMPSTYVQDFSESGSILISTRRHRHRHSRSLSSSSSNSTNHHGVLGLLPTSSQNMGCADCV</sequence>
<evidence type="ECO:0000256" key="1">
    <source>
        <dbReference type="SAM" id="MobiDB-lite"/>
    </source>
</evidence>